<proteinExistence type="predicted"/>
<dbReference type="Proteomes" id="UP000589036">
    <property type="component" value="Unassembled WGS sequence"/>
</dbReference>
<keyword evidence="4" id="KW-1185">Reference proteome</keyword>
<keyword evidence="1" id="KW-1133">Transmembrane helix</keyword>
<dbReference type="EMBL" id="JACCCC010000001">
    <property type="protein sequence ID" value="NYE49193.1"/>
    <property type="molecule type" value="Genomic_DNA"/>
</dbReference>
<sequence>MNATLLVLLLALGLMAFGLLSLWLAVRELSTLLRLRARGVRAEGTVIGKRHVARGGATPRFRFTTSSGEEVVTAHDMALAVAIFRKDAPVRVVYDPENPERARILNPLYRLSNVGGCALFLLIGLVFVTVSAYLFFLLLTAGPVWE</sequence>
<keyword evidence="1" id="KW-0812">Transmembrane</keyword>
<protein>
    <recommendedName>
        <fullName evidence="2">DUF3592 domain-containing protein</fullName>
    </recommendedName>
</protein>
<accession>A0A852U2N1</accession>
<dbReference type="Pfam" id="PF12158">
    <property type="entry name" value="DUF3592"/>
    <property type="match status" value="1"/>
</dbReference>
<feature type="transmembrane region" description="Helical" evidence="1">
    <location>
        <begin position="6"/>
        <end position="26"/>
    </location>
</feature>
<dbReference type="AlphaFoldDB" id="A0A852U2N1"/>
<feature type="domain" description="DUF3592" evidence="2">
    <location>
        <begin position="43"/>
        <end position="106"/>
    </location>
</feature>
<feature type="transmembrane region" description="Helical" evidence="1">
    <location>
        <begin position="111"/>
        <end position="136"/>
    </location>
</feature>
<keyword evidence="1" id="KW-0472">Membrane</keyword>
<evidence type="ECO:0000259" key="2">
    <source>
        <dbReference type="Pfam" id="PF12158"/>
    </source>
</evidence>
<evidence type="ECO:0000256" key="1">
    <source>
        <dbReference type="SAM" id="Phobius"/>
    </source>
</evidence>
<organism evidence="3 4">
    <name type="scientific">Spinactinospora alkalitolerans</name>
    <dbReference type="NCBI Taxonomy" id="687207"/>
    <lineage>
        <taxon>Bacteria</taxon>
        <taxon>Bacillati</taxon>
        <taxon>Actinomycetota</taxon>
        <taxon>Actinomycetes</taxon>
        <taxon>Streptosporangiales</taxon>
        <taxon>Nocardiopsidaceae</taxon>
        <taxon>Spinactinospora</taxon>
    </lineage>
</organism>
<evidence type="ECO:0000313" key="3">
    <source>
        <dbReference type="EMBL" id="NYE49193.1"/>
    </source>
</evidence>
<dbReference type="RefSeq" id="WP_179644901.1">
    <property type="nucleotide sequence ID" value="NZ_BAAAYY010000031.1"/>
</dbReference>
<gene>
    <name evidence="3" type="ORF">HDA32_004313</name>
</gene>
<name>A0A852U2N1_9ACTN</name>
<reference evidence="3 4" key="1">
    <citation type="submission" date="2020-07" db="EMBL/GenBank/DDBJ databases">
        <title>Sequencing the genomes of 1000 actinobacteria strains.</title>
        <authorList>
            <person name="Klenk H.-P."/>
        </authorList>
    </citation>
    <scope>NUCLEOTIDE SEQUENCE [LARGE SCALE GENOMIC DNA]</scope>
    <source>
        <strain evidence="3 4">CXB654</strain>
    </source>
</reference>
<evidence type="ECO:0000313" key="4">
    <source>
        <dbReference type="Proteomes" id="UP000589036"/>
    </source>
</evidence>
<comment type="caution">
    <text evidence="3">The sequence shown here is derived from an EMBL/GenBank/DDBJ whole genome shotgun (WGS) entry which is preliminary data.</text>
</comment>
<dbReference type="InterPro" id="IPR021994">
    <property type="entry name" value="DUF3592"/>
</dbReference>